<evidence type="ECO:0000313" key="1">
    <source>
        <dbReference type="EMBL" id="KAJ9648602.1"/>
    </source>
</evidence>
<dbReference type="EMBL" id="JAPDRP010000003">
    <property type="protein sequence ID" value="KAJ9648602.1"/>
    <property type="molecule type" value="Genomic_DNA"/>
</dbReference>
<organism evidence="1 2">
    <name type="scientific">Coniosporium tulheliwenetii</name>
    <dbReference type="NCBI Taxonomy" id="3383036"/>
    <lineage>
        <taxon>Eukaryota</taxon>
        <taxon>Fungi</taxon>
        <taxon>Dikarya</taxon>
        <taxon>Ascomycota</taxon>
        <taxon>Pezizomycotina</taxon>
        <taxon>Dothideomycetes</taxon>
        <taxon>Dothideomycetes incertae sedis</taxon>
        <taxon>Coniosporium</taxon>
    </lineage>
</organism>
<sequence length="914" mass="101786">MAGSSDTPGTPDVGVAPGKSAPVIPAPTHDGSPTDALSQVRETSSASVTDPSPAMGFSAQPASQATTTEQPSRSHPTLPTAMTLTSSAPSAQDNGSAAQLPTYGTRSRNRPGKPRINYAEDADVDFEYSVPAINTAVERHTSSSERTSRSPLTGDSRQSPTVSNTKNSVAGMLKGAQKVFPQLSKEPPIPGTSTFSANPNGHTPPTAPKKRKNAANHGTNTGQTTGVASAPLSARRVPLTQSHSGARETNMLTFEKSKAILKNGKLVADDGTIVAVNDTVYLVCEPPGDPYYLCRIMEFICAESDKTCSPVTSLRVNWFYRPRDISRFSNDTRLVYWTMHSDTCPITSLRGKCRILHRSEIDDLEEYRKMKDSFWFNQCFDRFIHRYYEVVPTSQVINVPEKVKKALDENWKYIVVETNRMKELTSAVKSCKRCVGYCATAQERKLEARRTPIVGDVTPDGEEEEVFEEEEEDAGALVPTTAPSPSGSDIQPGTQAELALVKMWPGRYLGIHCRVEDALQYDDRAIYPRASSRLGPRHQSNVDDWYGRPVELVKPVEIKKRYVKSTSHKKDAKLSKETVAALEADRAEKATRPKWVQDEPPGYVQRGEDYPNNDPRNTAKLLFKMPPAGVHSSRGEDDAPDDREELVKSYMERAKALAKDVGVHEYSVDFLDKAIQLLQENNYNAQAALKQLKKVDRHRDLGIPEPSKEEFKKFEEAVAKYGSEWRLIRQHVKTMSHADVVRFYYMWKKSAKAREIKGSHSGRKIKTKNIDADAASRLLDDVADDQDDSAFDNDKAASRKRGFQCKFCETRQSRQWRRAPGVAPGQTVPGDNKGTKDKSSALVLALCQRCAYLWRKYAIQWEEIEELTKKVAQSGGRTIKKRFDQELIDAALAAKEERRWPTSTPDLTILPRLQ</sequence>
<gene>
    <name evidence="1" type="primary">SNT2</name>
    <name evidence="1" type="ORF">H2199_001457</name>
</gene>
<evidence type="ECO:0000313" key="2">
    <source>
        <dbReference type="Proteomes" id="UP001172680"/>
    </source>
</evidence>
<name>A0ACC2ZLY8_9PEZI</name>
<comment type="caution">
    <text evidence="1">The sequence shown here is derived from an EMBL/GenBank/DDBJ whole genome shotgun (WGS) entry which is preliminary data.</text>
</comment>
<dbReference type="Proteomes" id="UP001172680">
    <property type="component" value="Unassembled WGS sequence"/>
</dbReference>
<accession>A0ACC2ZLY8</accession>
<protein>
    <submittedName>
        <fullName evidence="1">PHD type zinc finger protein with BAH domain-containing protein</fullName>
    </submittedName>
</protein>
<proteinExistence type="predicted"/>
<keyword evidence="2" id="KW-1185">Reference proteome</keyword>
<reference evidence="1" key="1">
    <citation type="submission" date="2022-10" db="EMBL/GenBank/DDBJ databases">
        <title>Culturing micro-colonial fungi from biological soil crusts in the Mojave desert and describing Neophaeococcomyces mojavensis, and introducing the new genera and species Taxawa tesnikishii.</title>
        <authorList>
            <person name="Kurbessoian T."/>
            <person name="Stajich J.E."/>
        </authorList>
    </citation>
    <scope>NUCLEOTIDE SEQUENCE</scope>
    <source>
        <strain evidence="1">JES_115</strain>
    </source>
</reference>